<accession>A0AAW4G6C0</accession>
<keyword evidence="2" id="KW-1133">Transmembrane helix</keyword>
<dbReference type="Proteomes" id="UP001195196">
    <property type="component" value="Unassembled WGS sequence"/>
</dbReference>
<reference evidence="3" key="1">
    <citation type="submission" date="2021-02" db="EMBL/GenBank/DDBJ databases">
        <title>Taxonomy, biology and ecology of Rhodococcus bacteria occurring in California pistachio and other woody hosts as revealed by genome sequence analyses.</title>
        <authorList>
            <person name="Riely B."/>
            <person name="Gai Y."/>
        </authorList>
    </citation>
    <scope>NUCLEOTIDE SEQUENCE</scope>
    <source>
        <strain evidence="3">BP-295</strain>
    </source>
</reference>
<dbReference type="AlphaFoldDB" id="A0AAW4G6C0"/>
<evidence type="ECO:0000256" key="2">
    <source>
        <dbReference type="SAM" id="Phobius"/>
    </source>
</evidence>
<evidence type="ECO:0000313" key="3">
    <source>
        <dbReference type="EMBL" id="MBM7279186.1"/>
    </source>
</evidence>
<keyword evidence="2" id="KW-0472">Membrane</keyword>
<dbReference type="RefSeq" id="WP_182372340.1">
    <property type="nucleotide sequence ID" value="NZ_CP059694.1"/>
</dbReference>
<feature type="region of interest" description="Disordered" evidence="1">
    <location>
        <begin position="131"/>
        <end position="151"/>
    </location>
</feature>
<evidence type="ECO:0000256" key="1">
    <source>
        <dbReference type="SAM" id="MobiDB-lite"/>
    </source>
</evidence>
<proteinExistence type="predicted"/>
<feature type="transmembrane region" description="Helical" evidence="2">
    <location>
        <begin position="12"/>
        <end position="29"/>
    </location>
</feature>
<sequence length="513" mass="55143">MSATFPSRTRLRLVRAVLAGLLVATGVGLGAFNAWWVAVFFGIPLVVLGIAISPRASRVSELPEFRRGVTRDAPQIEVGALTRSTLGAEDMQPTMVTATVNPPNDTAYEARWITSMSKGHFQALASNPFTTLPPDQLPPRDQTETPEFDDHPGRWAVIYPTVTLVTAAALLFGVAESWTISVPSLPSFGSATDIPGRDDAEASLAERHQRLLDEIVEELGPGATRNVLRLSYNLDSSSDQAIVFDPTNGRATNINVWDGGSNASATPTMDRADKTFDAATINPGSLGDIAGSMQAEVTPIVPDARLDSFEIRRPQANEPVLLTGSLDPGDAFIRDVEIEARADGTVAKYFDPADFDVAFMVARAALPLAGIAPNAPVLDDFVIRGIADNTPIISASSIQNSGGVLFRYTTPSRSGQIVIAPGKFPEASGSEGRYRPDGFAFDAISPQLFDRVRDDAMRRGSIPEYDRGAVAIDVTEPHLHDDTAYVIRVEMARVDASKGMYTLDGQFIKAAHY</sequence>
<organism evidence="3 4">
    <name type="scientific">Gordonia rubripertincta</name>
    <name type="common">Rhodococcus corallinus</name>
    <dbReference type="NCBI Taxonomy" id="36822"/>
    <lineage>
        <taxon>Bacteria</taxon>
        <taxon>Bacillati</taxon>
        <taxon>Actinomycetota</taxon>
        <taxon>Actinomycetes</taxon>
        <taxon>Mycobacteriales</taxon>
        <taxon>Gordoniaceae</taxon>
        <taxon>Gordonia</taxon>
    </lineage>
</organism>
<gene>
    <name evidence="3" type="ORF">JTZ10_15650</name>
</gene>
<dbReference type="EMBL" id="JAFFGU010000006">
    <property type="protein sequence ID" value="MBM7279186.1"/>
    <property type="molecule type" value="Genomic_DNA"/>
</dbReference>
<keyword evidence="2" id="KW-0812">Transmembrane</keyword>
<evidence type="ECO:0000313" key="4">
    <source>
        <dbReference type="Proteomes" id="UP001195196"/>
    </source>
</evidence>
<protein>
    <recommendedName>
        <fullName evidence="5">DUF2244 domain-containing protein</fullName>
    </recommendedName>
</protein>
<evidence type="ECO:0008006" key="5">
    <source>
        <dbReference type="Google" id="ProtNLM"/>
    </source>
</evidence>
<comment type="caution">
    <text evidence="3">The sequence shown here is derived from an EMBL/GenBank/DDBJ whole genome shotgun (WGS) entry which is preliminary data.</text>
</comment>
<name>A0AAW4G6C0_GORRU</name>